<reference evidence="2 3" key="1">
    <citation type="journal article" date="2018" name="Sci. Rep.">
        <title>Comparative genomics provides insights into the lifestyle and reveals functional heterogeneity of dark septate endophytic fungi.</title>
        <authorList>
            <person name="Knapp D.G."/>
            <person name="Nemeth J.B."/>
            <person name="Barry K."/>
            <person name="Hainaut M."/>
            <person name="Henrissat B."/>
            <person name="Johnson J."/>
            <person name="Kuo A."/>
            <person name="Lim J.H.P."/>
            <person name="Lipzen A."/>
            <person name="Nolan M."/>
            <person name="Ohm R.A."/>
            <person name="Tamas L."/>
            <person name="Grigoriev I.V."/>
            <person name="Spatafora J.W."/>
            <person name="Nagy L.G."/>
            <person name="Kovacs G.M."/>
        </authorList>
    </citation>
    <scope>NUCLEOTIDE SEQUENCE [LARGE SCALE GENOMIC DNA]</scope>
    <source>
        <strain evidence="2 3">DSE2036</strain>
    </source>
</reference>
<accession>A0A2V1EF38</accession>
<protein>
    <submittedName>
        <fullName evidence="2">Uncharacterized protein</fullName>
    </submittedName>
</protein>
<feature type="compositionally biased region" description="Basic residues" evidence="1">
    <location>
        <begin position="36"/>
        <end position="50"/>
    </location>
</feature>
<organism evidence="2 3">
    <name type="scientific">Periconia macrospinosa</name>
    <dbReference type="NCBI Taxonomy" id="97972"/>
    <lineage>
        <taxon>Eukaryota</taxon>
        <taxon>Fungi</taxon>
        <taxon>Dikarya</taxon>
        <taxon>Ascomycota</taxon>
        <taxon>Pezizomycotina</taxon>
        <taxon>Dothideomycetes</taxon>
        <taxon>Pleosporomycetidae</taxon>
        <taxon>Pleosporales</taxon>
        <taxon>Massarineae</taxon>
        <taxon>Periconiaceae</taxon>
        <taxon>Periconia</taxon>
    </lineage>
</organism>
<evidence type="ECO:0000313" key="3">
    <source>
        <dbReference type="Proteomes" id="UP000244855"/>
    </source>
</evidence>
<feature type="compositionally biased region" description="Polar residues" evidence="1">
    <location>
        <begin position="65"/>
        <end position="81"/>
    </location>
</feature>
<proteinExistence type="predicted"/>
<dbReference type="AlphaFoldDB" id="A0A2V1EF38"/>
<feature type="region of interest" description="Disordered" evidence="1">
    <location>
        <begin position="36"/>
        <end position="88"/>
    </location>
</feature>
<evidence type="ECO:0000313" key="2">
    <source>
        <dbReference type="EMBL" id="PVI08334.1"/>
    </source>
</evidence>
<evidence type="ECO:0000256" key="1">
    <source>
        <dbReference type="SAM" id="MobiDB-lite"/>
    </source>
</evidence>
<sequence length="170" mass="19717">MDECTKPVEDMLCAKCLQYLEQGWAGRRQKLKIQKKRLKIPKKSFSKKHSNLQDANAAPRKRPKVSSNSPFLPSSTLQSGTAMAPSDNEPAEVMLARFKTWVRESEQEFNLGRMLALDRSMTDSAKGTIRNYRQGVLHAEFEETWFKFNELVVRQDPAVRARFQQKYEEF</sequence>
<gene>
    <name evidence="2" type="ORF">DM02DRAFT_722625</name>
</gene>
<dbReference type="EMBL" id="KZ805300">
    <property type="protein sequence ID" value="PVI08334.1"/>
    <property type="molecule type" value="Genomic_DNA"/>
</dbReference>
<dbReference type="Proteomes" id="UP000244855">
    <property type="component" value="Unassembled WGS sequence"/>
</dbReference>
<name>A0A2V1EF38_9PLEO</name>
<keyword evidence="3" id="KW-1185">Reference proteome</keyword>